<sequence length="312" mass="34868">EEDYSPEYIEKVTEFDAEEESIDAEEESIDAEEESKETVEEEVEIYFQGSNESTENIVKVREKESQEYSQVPAPVKEKSSQSYNAFTEFFKQTEALKTQPEDVPANPSTPAEVSGFTGDVASEPKVEELNEDLIDVSAANRDGEAKEANDESEIMSNEPNQDEINVISALEDVPTLNVDEQMLEEESVDNKAEEPSEEAAESTNLPGFLSTEPAAEQEEIFSKQSMPVPEKAKNQVVVIQSFKKYLSGVSSTDDGVYASDITTNNKDDENKTKPKVRPSIKELKNDLILLSKLIKAAPRREKKNSDQKQSQF</sequence>
<protein>
    <submittedName>
        <fullName evidence="2">Uncharacterized protein</fullName>
    </submittedName>
</protein>
<feature type="region of interest" description="Disordered" evidence="1">
    <location>
        <begin position="249"/>
        <end position="279"/>
    </location>
</feature>
<feature type="region of interest" description="Disordered" evidence="1">
    <location>
        <begin position="181"/>
        <end position="231"/>
    </location>
</feature>
<accession>A0A432GL52</accession>
<feature type="non-terminal residue" evidence="2">
    <location>
        <position position="1"/>
    </location>
</feature>
<feature type="region of interest" description="Disordered" evidence="1">
    <location>
        <begin position="131"/>
        <end position="162"/>
    </location>
</feature>
<comment type="caution">
    <text evidence="2">The sequence shown here is derived from an EMBL/GenBank/DDBJ whole genome shotgun (WGS) entry which is preliminary data.</text>
</comment>
<feature type="region of interest" description="Disordered" evidence="1">
    <location>
        <begin position="1"/>
        <end position="40"/>
    </location>
</feature>
<feature type="region of interest" description="Disordered" evidence="1">
    <location>
        <begin position="98"/>
        <end position="119"/>
    </location>
</feature>
<organism evidence="2 3">
    <name type="scientific">SAR324 cluster bacterium</name>
    <dbReference type="NCBI Taxonomy" id="2024889"/>
    <lineage>
        <taxon>Bacteria</taxon>
        <taxon>Deltaproteobacteria</taxon>
        <taxon>SAR324 cluster</taxon>
    </lineage>
</organism>
<evidence type="ECO:0000256" key="1">
    <source>
        <dbReference type="SAM" id="MobiDB-lite"/>
    </source>
</evidence>
<dbReference type="EMBL" id="QNZI01000186">
    <property type="protein sequence ID" value="RTZ83856.1"/>
    <property type="molecule type" value="Genomic_DNA"/>
</dbReference>
<evidence type="ECO:0000313" key="3">
    <source>
        <dbReference type="Proteomes" id="UP000287176"/>
    </source>
</evidence>
<dbReference type="Proteomes" id="UP000287176">
    <property type="component" value="Unassembled WGS sequence"/>
</dbReference>
<reference evidence="2 3" key="1">
    <citation type="submission" date="2018-06" db="EMBL/GenBank/DDBJ databases">
        <title>Combined omics and stable isotope probing to characterize newly discovered Mariana Back-Arc vent microbial communities.</title>
        <authorList>
            <person name="Trembath-Reichert E."/>
            <person name="Huber J.A."/>
        </authorList>
    </citation>
    <scope>NUCLEOTIDE SEQUENCE [LARGE SCALE GENOMIC DNA]</scope>
    <source>
        <strain evidence="2">MAG 24</strain>
    </source>
</reference>
<evidence type="ECO:0000313" key="2">
    <source>
        <dbReference type="EMBL" id="RTZ83856.1"/>
    </source>
</evidence>
<proteinExistence type="predicted"/>
<feature type="compositionally biased region" description="Acidic residues" evidence="1">
    <location>
        <begin position="15"/>
        <end position="40"/>
    </location>
</feature>
<dbReference type="AlphaFoldDB" id="A0A432GL52"/>
<gene>
    <name evidence="2" type="ORF">DSY94_07375</name>
</gene>
<name>A0A432GL52_9DELT</name>